<dbReference type="EMBL" id="BONY01000030">
    <property type="protein sequence ID" value="GIH06755.1"/>
    <property type="molecule type" value="Genomic_DNA"/>
</dbReference>
<keyword evidence="4" id="KW-1185">Reference proteome</keyword>
<protein>
    <submittedName>
        <fullName evidence="3">Fatty-acyl-CoA synthase</fullName>
    </submittedName>
</protein>
<dbReference type="InterPro" id="IPR025110">
    <property type="entry name" value="AMP-bd_C"/>
</dbReference>
<dbReference type="Gene3D" id="3.40.50.12780">
    <property type="entry name" value="N-terminal domain of ligase-like"/>
    <property type="match status" value="1"/>
</dbReference>
<dbReference type="InterPro" id="IPR000873">
    <property type="entry name" value="AMP-dep_synth/lig_dom"/>
</dbReference>
<dbReference type="PANTHER" id="PTHR43767:SF7">
    <property type="entry name" value="MEDIUM_LONG-CHAIN-FATTY-ACID--COA LIGASE FADD8"/>
    <property type="match status" value="1"/>
</dbReference>
<dbReference type="Pfam" id="PF00501">
    <property type="entry name" value="AMP-binding"/>
    <property type="match status" value="1"/>
</dbReference>
<gene>
    <name evidence="3" type="ORF">Rhe02_48220</name>
</gene>
<organism evidence="3 4">
    <name type="scientific">Rhizocola hellebori</name>
    <dbReference type="NCBI Taxonomy" id="1392758"/>
    <lineage>
        <taxon>Bacteria</taxon>
        <taxon>Bacillati</taxon>
        <taxon>Actinomycetota</taxon>
        <taxon>Actinomycetes</taxon>
        <taxon>Micromonosporales</taxon>
        <taxon>Micromonosporaceae</taxon>
        <taxon>Rhizocola</taxon>
    </lineage>
</organism>
<evidence type="ECO:0000313" key="4">
    <source>
        <dbReference type="Proteomes" id="UP000612899"/>
    </source>
</evidence>
<proteinExistence type="predicted"/>
<sequence>MDERNYAARALELFEAYGDAEALVGIDGRRFTYADLRRRTITMANALWRHGIREGAALGILARQPSESLFLQLAAHLMGCRTAWIASHTPPRARDRVLTLANVDAFIYDADIFAELGPELAAYVDVPVYCFGGGGIGPDLAAEPLTDELPFDPQTITTEPESLFQTGGTTGDPKLVHHGHTFFQALHTLSELYLASGEPHIRHLLVSGTWHVSAQTASFMTFFTGGTLFLHDGIEFEPYLRTIEEERITSTLLPPPVLYRVLEDENLVGRDMSSLRSLTVAGASTSPTRLLESIERFGKSVRIVYGMSESPFIAAMPYVEFDPEHPQRLSSCGLPYGDVKVEIRDAEGKTLPVGQTGEIWVSGSLLMKGYWGEPELTAETLVDGWLRTGDAGHLDEDGYLYIDDRVKDMIVTTYSSTNVFCRPVEDALASHPQVRAAAVIGVPHDMWGEAVHAYVVTVPGASVTGEQLCKLAVAALNKDWAPKSVDFLDELPLTVSGKVDKKALRAHYDSRVSA</sequence>
<dbReference type="PANTHER" id="PTHR43767">
    <property type="entry name" value="LONG-CHAIN-FATTY-ACID--COA LIGASE"/>
    <property type="match status" value="1"/>
</dbReference>
<dbReference type="InterPro" id="IPR045851">
    <property type="entry name" value="AMP-bd_C_sf"/>
</dbReference>
<dbReference type="GO" id="GO:0016877">
    <property type="term" value="F:ligase activity, forming carbon-sulfur bonds"/>
    <property type="evidence" value="ECO:0007669"/>
    <property type="project" value="UniProtKB-ARBA"/>
</dbReference>
<dbReference type="Gene3D" id="3.30.300.30">
    <property type="match status" value="1"/>
</dbReference>
<comment type="caution">
    <text evidence="3">The sequence shown here is derived from an EMBL/GenBank/DDBJ whole genome shotgun (WGS) entry which is preliminary data.</text>
</comment>
<feature type="domain" description="AMP-binding enzyme C-terminal" evidence="2">
    <location>
        <begin position="424"/>
        <end position="498"/>
    </location>
</feature>
<dbReference type="SUPFAM" id="SSF56801">
    <property type="entry name" value="Acetyl-CoA synthetase-like"/>
    <property type="match status" value="1"/>
</dbReference>
<accession>A0A8J3QBX8</accession>
<dbReference type="InterPro" id="IPR042099">
    <property type="entry name" value="ANL_N_sf"/>
</dbReference>
<dbReference type="Pfam" id="PF13193">
    <property type="entry name" value="AMP-binding_C"/>
    <property type="match status" value="1"/>
</dbReference>
<evidence type="ECO:0000259" key="1">
    <source>
        <dbReference type="Pfam" id="PF00501"/>
    </source>
</evidence>
<dbReference type="RefSeq" id="WP_203910567.1">
    <property type="nucleotide sequence ID" value="NZ_BONY01000030.1"/>
</dbReference>
<feature type="domain" description="AMP-dependent synthetase/ligase" evidence="1">
    <location>
        <begin position="16"/>
        <end position="371"/>
    </location>
</feature>
<reference evidence="3" key="1">
    <citation type="submission" date="2021-01" db="EMBL/GenBank/DDBJ databases">
        <title>Whole genome shotgun sequence of Rhizocola hellebori NBRC 109834.</title>
        <authorList>
            <person name="Komaki H."/>
            <person name="Tamura T."/>
        </authorList>
    </citation>
    <scope>NUCLEOTIDE SEQUENCE</scope>
    <source>
        <strain evidence="3">NBRC 109834</strain>
    </source>
</reference>
<evidence type="ECO:0000259" key="2">
    <source>
        <dbReference type="Pfam" id="PF13193"/>
    </source>
</evidence>
<dbReference type="AlphaFoldDB" id="A0A8J3QBX8"/>
<dbReference type="Proteomes" id="UP000612899">
    <property type="component" value="Unassembled WGS sequence"/>
</dbReference>
<dbReference type="InterPro" id="IPR050237">
    <property type="entry name" value="ATP-dep_AMP-bd_enzyme"/>
</dbReference>
<evidence type="ECO:0000313" key="3">
    <source>
        <dbReference type="EMBL" id="GIH06755.1"/>
    </source>
</evidence>
<name>A0A8J3QBX8_9ACTN</name>